<name>A0A8H3IST1_9LECA</name>
<evidence type="ECO:0000313" key="1">
    <source>
        <dbReference type="EMBL" id="CAF9932035.1"/>
    </source>
</evidence>
<dbReference type="Proteomes" id="UP000664203">
    <property type="component" value="Unassembled WGS sequence"/>
</dbReference>
<keyword evidence="2" id="KW-1185">Reference proteome</keyword>
<gene>
    <name evidence="1" type="ORF">ALECFALPRED_005150</name>
</gene>
<proteinExistence type="predicted"/>
<comment type="caution">
    <text evidence="1">The sequence shown here is derived from an EMBL/GenBank/DDBJ whole genome shotgun (WGS) entry which is preliminary data.</text>
</comment>
<evidence type="ECO:0000313" key="2">
    <source>
        <dbReference type="Proteomes" id="UP000664203"/>
    </source>
</evidence>
<sequence length="433" mass="48492">MTIMNTIAGFDSVISISQEAINKQLEVLYKTPVKKPEKNGPKFLIDHEMHFHKLLEKKSGGHTPSKDGLDAYVSSPIVDFSGEKLLDKNDKMTSARISFTFRRSLKSDGPGPSDVNSIYRVRKEIVNDDGDTETAYDPVVVNGWTMSWEGKVGQKDIAQTLHEVVESDYLTDNTKERLAKVDTKVFSVASIFCLFESHKIATSFRLFDDKGKDVSEQDWKLDFLTLLNSTFTGSDQGSTKPTNPFVLGYTVSPKKPLLQQVNTSSNMVPAHFQPRTFFCMLSNTTEPFCKGTLNYLILTQRTGSDAFRNTDPFAPGQGNAGRIQDNLFSKIQMKARPGSADGVLGFSQDVFLNHWIRKEVFPRFLVEYEPIQQALGGPDGGDFKLSSSEQRENFSLSSCWREDTFQSQPYKMEVMGFALVAAIKGERELGVDM</sequence>
<dbReference type="EMBL" id="CAJPDR010000317">
    <property type="protein sequence ID" value="CAF9932035.1"/>
    <property type="molecule type" value="Genomic_DNA"/>
</dbReference>
<dbReference type="OrthoDB" id="5430916at2759"/>
<organism evidence="1 2">
    <name type="scientific">Alectoria fallacina</name>
    <dbReference type="NCBI Taxonomy" id="1903189"/>
    <lineage>
        <taxon>Eukaryota</taxon>
        <taxon>Fungi</taxon>
        <taxon>Dikarya</taxon>
        <taxon>Ascomycota</taxon>
        <taxon>Pezizomycotina</taxon>
        <taxon>Lecanoromycetes</taxon>
        <taxon>OSLEUM clade</taxon>
        <taxon>Lecanoromycetidae</taxon>
        <taxon>Lecanorales</taxon>
        <taxon>Lecanorineae</taxon>
        <taxon>Parmeliaceae</taxon>
        <taxon>Alectoria</taxon>
    </lineage>
</organism>
<reference evidence="1" key="1">
    <citation type="submission" date="2021-03" db="EMBL/GenBank/DDBJ databases">
        <authorList>
            <person name="Tagirdzhanova G."/>
        </authorList>
    </citation>
    <scope>NUCLEOTIDE SEQUENCE</scope>
</reference>
<protein>
    <submittedName>
        <fullName evidence="1">Uncharacterized protein</fullName>
    </submittedName>
</protein>
<dbReference type="AlphaFoldDB" id="A0A8H3IST1"/>
<accession>A0A8H3IST1</accession>